<dbReference type="GO" id="GO:0005737">
    <property type="term" value="C:cytoplasm"/>
    <property type="evidence" value="ECO:0007669"/>
    <property type="project" value="UniProtKB-ARBA"/>
</dbReference>
<dbReference type="PANTHER" id="PTHR16442">
    <property type="entry name" value="RING FINGER PROTEIN 17"/>
    <property type="match status" value="1"/>
</dbReference>
<dbReference type="Gene3D" id="3.30.160.60">
    <property type="entry name" value="Classic Zinc Finger"/>
    <property type="match status" value="1"/>
</dbReference>
<dbReference type="SMART" id="SM00333">
    <property type="entry name" value="TUDOR"/>
    <property type="match status" value="5"/>
</dbReference>
<dbReference type="InterPro" id="IPR000315">
    <property type="entry name" value="Znf_B-box"/>
</dbReference>
<proteinExistence type="predicted"/>
<keyword evidence="1" id="KW-0479">Metal-binding</keyword>
<keyword evidence="2 4" id="KW-0863">Zinc-finger</keyword>
<dbReference type="CDD" id="cd20379">
    <property type="entry name" value="Tudor_dTUD-like"/>
    <property type="match status" value="1"/>
</dbReference>
<dbReference type="CDD" id="cd19756">
    <property type="entry name" value="Bbox2"/>
    <property type="match status" value="1"/>
</dbReference>
<evidence type="ECO:0000256" key="4">
    <source>
        <dbReference type="PROSITE-ProRule" id="PRU00024"/>
    </source>
</evidence>
<dbReference type="PANTHER" id="PTHR16442:SF1">
    <property type="entry name" value="RING FINGER PROTEIN 17"/>
    <property type="match status" value="1"/>
</dbReference>
<dbReference type="InterPro" id="IPR002999">
    <property type="entry name" value="Tudor"/>
</dbReference>
<dbReference type="PROSITE" id="PS00518">
    <property type="entry name" value="ZF_RING_1"/>
    <property type="match status" value="1"/>
</dbReference>
<evidence type="ECO:0000259" key="7">
    <source>
        <dbReference type="PROSITE" id="PS50304"/>
    </source>
</evidence>
<accession>A0A1Y1LV48</accession>
<evidence type="ECO:0000256" key="1">
    <source>
        <dbReference type="ARBA" id="ARBA00022723"/>
    </source>
</evidence>
<feature type="region of interest" description="Disordered" evidence="5">
    <location>
        <begin position="464"/>
        <end position="496"/>
    </location>
</feature>
<dbReference type="Pfam" id="PF00643">
    <property type="entry name" value="zf-B_box"/>
    <property type="match status" value="1"/>
</dbReference>
<organism evidence="8">
    <name type="scientific">Photinus pyralis</name>
    <name type="common">Common eastern firefly</name>
    <name type="synonym">Lampyris pyralis</name>
    <dbReference type="NCBI Taxonomy" id="7054"/>
    <lineage>
        <taxon>Eukaryota</taxon>
        <taxon>Metazoa</taxon>
        <taxon>Ecdysozoa</taxon>
        <taxon>Arthropoda</taxon>
        <taxon>Hexapoda</taxon>
        <taxon>Insecta</taxon>
        <taxon>Pterygota</taxon>
        <taxon>Neoptera</taxon>
        <taxon>Endopterygota</taxon>
        <taxon>Coleoptera</taxon>
        <taxon>Polyphaga</taxon>
        <taxon>Elateriformia</taxon>
        <taxon>Elateroidea</taxon>
        <taxon>Lampyridae</taxon>
        <taxon>Lampyrinae</taxon>
        <taxon>Photinus</taxon>
    </lineage>
</organism>
<reference evidence="8" key="1">
    <citation type="journal article" date="2016" name="Sci. Rep.">
        <title>Molecular characterization of firefly nuptial gifts: a multi-omics approach sheds light on postcopulatory sexual selection.</title>
        <authorList>
            <person name="Al-Wathiqui N."/>
            <person name="Fallon T.R."/>
            <person name="South A."/>
            <person name="Weng J.K."/>
            <person name="Lewis S.M."/>
        </authorList>
    </citation>
    <scope>NUCLEOTIDE SEQUENCE</scope>
</reference>
<evidence type="ECO:0000256" key="3">
    <source>
        <dbReference type="ARBA" id="ARBA00022833"/>
    </source>
</evidence>
<feature type="domain" description="Tudor" evidence="7">
    <location>
        <begin position="788"/>
        <end position="848"/>
    </location>
</feature>
<feature type="domain" description="B box-type" evidence="6">
    <location>
        <begin position="217"/>
        <end position="258"/>
    </location>
</feature>
<evidence type="ECO:0000313" key="8">
    <source>
        <dbReference type="EMBL" id="JAV77482.1"/>
    </source>
</evidence>
<feature type="domain" description="B box-type" evidence="6">
    <location>
        <begin position="163"/>
        <end position="210"/>
    </location>
</feature>
<keyword evidence="3" id="KW-0862">Zinc</keyword>
<dbReference type="FunFam" id="2.30.30.140:FF:000018">
    <property type="entry name" value="Serine/threonine-protein kinase 31"/>
    <property type="match status" value="1"/>
</dbReference>
<dbReference type="PROSITE" id="PS50119">
    <property type="entry name" value="ZF_BBOX"/>
    <property type="match status" value="2"/>
</dbReference>
<evidence type="ECO:0000256" key="2">
    <source>
        <dbReference type="ARBA" id="ARBA00022771"/>
    </source>
</evidence>
<dbReference type="Gene3D" id="2.40.50.90">
    <property type="match status" value="4"/>
</dbReference>
<feature type="domain" description="Tudor" evidence="7">
    <location>
        <begin position="1650"/>
        <end position="1711"/>
    </location>
</feature>
<dbReference type="InterPro" id="IPR013083">
    <property type="entry name" value="Znf_RING/FYVE/PHD"/>
</dbReference>
<dbReference type="Gene3D" id="3.30.40.10">
    <property type="entry name" value="Zinc/RING finger domain, C3HC4 (zinc finger)"/>
    <property type="match status" value="1"/>
</dbReference>
<dbReference type="EMBL" id="GEZM01046152">
    <property type="protein sequence ID" value="JAV77482.1"/>
    <property type="molecule type" value="Transcribed_RNA"/>
</dbReference>
<protein>
    <recommendedName>
        <fullName evidence="9">RING finger protein 17</fullName>
    </recommendedName>
</protein>
<dbReference type="SUPFAM" id="SSF63748">
    <property type="entry name" value="Tudor/PWWP/MBT"/>
    <property type="match status" value="5"/>
</dbReference>
<dbReference type="Gene3D" id="2.30.30.140">
    <property type="match status" value="5"/>
</dbReference>
<feature type="domain" description="Tudor" evidence="7">
    <location>
        <begin position="1421"/>
        <end position="1479"/>
    </location>
</feature>
<dbReference type="CDD" id="cd19757">
    <property type="entry name" value="Bbox1"/>
    <property type="match status" value="1"/>
</dbReference>
<dbReference type="GO" id="GO:0008270">
    <property type="term" value="F:zinc ion binding"/>
    <property type="evidence" value="ECO:0007669"/>
    <property type="project" value="UniProtKB-KW"/>
</dbReference>
<dbReference type="InterPro" id="IPR017907">
    <property type="entry name" value="Znf_RING_CS"/>
</dbReference>
<dbReference type="Pfam" id="PF00567">
    <property type="entry name" value="TUDOR"/>
    <property type="match status" value="5"/>
</dbReference>
<evidence type="ECO:0000256" key="5">
    <source>
        <dbReference type="SAM" id="MobiDB-lite"/>
    </source>
</evidence>
<sequence>MSVYSGSHFSTSKTSNNRCQSRVNKSDSQKYLCPKCNMQYKYFAKYHVFHGKIPLILHCNHTLCEECVQDSYSKGGVICIECGQFSPIDTSQKQRLQEIFPVNFYLLGVMSYLRPHVKDQDMKLQPTGMTYTNLASSQFGSTSTLCDQPESLDFILQGLALKLKDKCCKDLCKNSASLRCLECNEVFCEYCCEPFHNSTRSFRKHRIVPTAVDIVPEALDKCAVHKENPLEFLCNLCEKYCCCYCLIQEHNGHSFSQISKADLIGTEDFKMLIESAGEKLKRLILAHKNVRYHLQRASMASNNPIDAAIGTYFLRLHARLQSLEKQIRSNSESIKTKHIDALNEIDEDLRSNIRTLHGLIDTALNVNDETNKVKVNVQNLIDKLKSFVAVPCYLIGQEQVTYAVQFNCEDPFENLEETVSSQFKETETSFRLLREDELPENYHVELPDDLASLEVVHLNRSLTRSPESVSSNSSMALSQNSSVSHTRSKPSKMTPKTKAVEGWIKGVHESTFTINTPIFKPKDRHSVNISYIANPENFYVQVDSQMKELQRLHEEIQNYVKRFTARVKRIPEIGSLYIVNYHATEWYRGRVIDIEKSNNCNVYTVEFIDYGNTKLVTELKDFIEIIGAFSEPPPFAQRCKLFDMHPTAPCWSERETRYMAEIIAGTEVIMVIMEYASDILEVDLLSCSGAETTSVRDALLFAGYGVSELKVVEPTSSITMQSIRSNVKLHTGGQSLKNGDELTVYISNVINLQNIYVQVIDHFHHVEHLNIAMSDYYIKKDKVRGENIYNPKTDMVVAVNLHDKYYRATITQVNQGKGSVVVLLVDYGKTVTVHYSLLRKLPNQFRTLECQAILVKLSHIRRTSDKEMDKNVQNYLKPYIDKKTKLRLVVVNKEEIPSVVLFETLGSMESCLNKALIDEELAKPFGDISELGNYSKYFKKKLTDSKQSYVIDLLSTIQSSRDNEPQEDSDSDSDNQVIKKRIHILSCTSPDEIFVELVDPSAAKLYEEMHSSLQVHYSKKRKAEKRDWKIDDLCVVYNTKCNQFFRGIITNKIEDKFKVMLQDIVQEIVVPSAAIFVLHDQFKQHRERAIRCHLASVTPAGDKNKWSGLAIDFLRNIFDQYHDISMTKNGAVDRDRKSVPVSMWYTETKLGGALERSKQILHNVNKLLVKNGLALKLASNGTEVKTEFDDLVAVPVENKEEDQKTQDLSTSKAIRATSAPIERTIDVISVSPRATTTMNHTFSEMSAQNPSDYYALFFKPINENQLKNNASPITAKSVDWNEIVEKDLLMEANSHTVIVNGEELPQRAAADLHLDNLQIDQQINLSEYGDDELRQMSESTFNNSDISLMQKQPHMIRSNEVTDWLPPIPINEKNFRAIVTNVGSNGTIYAHLSSKKDALNYMGEKMNTYFKQTQPEPIGTVWMTGQLCTVKYHLNDEWYRGKIINVSKDIVSVFLIDFGNEEEVQHDDLRFGVMYLHLPPFANKIQLYQVHPLTGSTWLTSDLDELHKILVENEIEVSVIKKSSRPDMPISALVKLDNVNINEYMRNYSTNLVISVSTDGVDKDDSDSDVIIEDEQYDDISTSPLSFTRNLIPQKMVGEKIEVTVTTLTDYNEVLLEILCDCNVDEVRQLFEEISEDIQNKGDTQPLLNTLQIGSACIAKYSEDEQWYRGEIINLDQLDRNEVYVWFIDFGNYESVPISCIKTVDPHWFKLPVLQYKAIIDGIRLNDISQLSVVLECMSDYCSTHKLAEIVSVEPLHVKLYNDDELAYQDLIDQGLLIKTN</sequence>
<dbReference type="SUPFAM" id="SSF57845">
    <property type="entry name" value="B-box zinc-binding domain"/>
    <property type="match status" value="1"/>
</dbReference>
<dbReference type="PROSITE" id="PS50304">
    <property type="entry name" value="TUDOR"/>
    <property type="match status" value="3"/>
</dbReference>
<dbReference type="InterPro" id="IPR035437">
    <property type="entry name" value="SNase_OB-fold_sf"/>
</dbReference>
<feature type="compositionally biased region" description="Low complexity" evidence="5">
    <location>
        <begin position="468"/>
        <end position="484"/>
    </location>
</feature>
<evidence type="ECO:0000259" key="6">
    <source>
        <dbReference type="PROSITE" id="PS50119"/>
    </source>
</evidence>
<evidence type="ECO:0008006" key="9">
    <source>
        <dbReference type="Google" id="ProtNLM"/>
    </source>
</evidence>
<name>A0A1Y1LV48_PHOPY</name>
<feature type="region of interest" description="Disordered" evidence="5">
    <location>
        <begin position="1"/>
        <end position="22"/>
    </location>
</feature>